<dbReference type="Gene3D" id="3.40.630.30">
    <property type="match status" value="1"/>
</dbReference>
<proteinExistence type="inferred from homology"/>
<dbReference type="GO" id="GO:0004402">
    <property type="term" value="F:histone acetyltransferase activity"/>
    <property type="evidence" value="ECO:0007669"/>
    <property type="project" value="InterPro"/>
</dbReference>
<keyword evidence="4" id="KW-0012">Acyltransferase</keyword>
<accession>A0A8K1FAX9</accession>
<name>A0A8K1FAX9_PYTOL</name>
<protein>
    <recommendedName>
        <fullName evidence="2">histone acetyltransferase</fullName>
        <ecNumber evidence="2">2.3.1.48</ecNumber>
    </recommendedName>
</protein>
<evidence type="ECO:0000313" key="7">
    <source>
        <dbReference type="EMBL" id="TMW56685.1"/>
    </source>
</evidence>
<dbReference type="InterPro" id="IPR019467">
    <property type="entry name" value="Hat1_N"/>
</dbReference>
<evidence type="ECO:0000313" key="8">
    <source>
        <dbReference type="Proteomes" id="UP000794436"/>
    </source>
</evidence>
<dbReference type="EC" id="2.3.1.48" evidence="2"/>
<evidence type="ECO:0000259" key="6">
    <source>
        <dbReference type="Pfam" id="PF10394"/>
    </source>
</evidence>
<comment type="similarity">
    <text evidence="1">Belongs to the HAT1 family.</text>
</comment>
<evidence type="ECO:0000256" key="3">
    <source>
        <dbReference type="ARBA" id="ARBA00022679"/>
    </source>
</evidence>
<dbReference type="SUPFAM" id="SSF55729">
    <property type="entry name" value="Acyl-CoA N-acyltransferases (Nat)"/>
    <property type="match status" value="1"/>
</dbReference>
<dbReference type="Proteomes" id="UP000794436">
    <property type="component" value="Unassembled WGS sequence"/>
</dbReference>
<evidence type="ECO:0000256" key="4">
    <source>
        <dbReference type="ARBA" id="ARBA00023315"/>
    </source>
</evidence>
<dbReference type="GO" id="GO:0000781">
    <property type="term" value="C:chromosome, telomeric region"/>
    <property type="evidence" value="ECO:0007669"/>
    <property type="project" value="GOC"/>
</dbReference>
<dbReference type="AlphaFoldDB" id="A0A8K1FAX9"/>
<dbReference type="EMBL" id="SPLM01000145">
    <property type="protein sequence ID" value="TMW56685.1"/>
    <property type="molecule type" value="Genomic_DNA"/>
</dbReference>
<comment type="catalytic activity">
    <reaction evidence="5">
        <text>L-lysyl-[protein] + acetyl-CoA = N(6)-acetyl-L-lysyl-[protein] + CoA + H(+)</text>
        <dbReference type="Rhea" id="RHEA:45948"/>
        <dbReference type="Rhea" id="RHEA-COMP:9752"/>
        <dbReference type="Rhea" id="RHEA-COMP:10731"/>
        <dbReference type="ChEBI" id="CHEBI:15378"/>
        <dbReference type="ChEBI" id="CHEBI:29969"/>
        <dbReference type="ChEBI" id="CHEBI:57287"/>
        <dbReference type="ChEBI" id="CHEBI:57288"/>
        <dbReference type="ChEBI" id="CHEBI:61930"/>
        <dbReference type="EC" id="2.3.1.48"/>
    </reaction>
</comment>
<dbReference type="InterPro" id="IPR016181">
    <property type="entry name" value="Acyl_CoA_acyltransferase"/>
</dbReference>
<dbReference type="Gene3D" id="3.90.360.10">
    <property type="entry name" value="Histone acetyl transferase 1 (HAT1), N-terminal domain"/>
    <property type="match status" value="1"/>
</dbReference>
<sequence length="415" mass="47428">MSEELKRDDDDGSPPAKRVRFATTTNTNEATHLAIVTDHAQLRGDNLTYFSPAFTYHAFGKEEQIEGYDNLRIEVLFNAFDFSAWLRIQCKDQETRSEDIRSKLASSLPPDVTEDQEAFVQKLKQDADSDFTPPGTLVSSYQRQVDGTEQLFEIYECNLDQNEAAQKLHENLQTLSLWFIEGADGIDVSDPRWVVYIIYERAPSPIVTAKMSFTPVGFVTLFKFRNPLGRKSSSATETHRICQALIFPAYQRQGHCERLVEYIYGQVQANENVYEVTVEDPVPGFSKLRDLVDLAHCKRHNFFSLAPDASTSAPPGHGTASLKPADIDAVQQVLKITQRQVQRCYECFKLGWIDKADEATYKAYRLEVKKRLFKLHAEDLEGMASSERRKAFLDVEFRNLEAHYEQLHSKLNLHL</sequence>
<dbReference type="PANTHER" id="PTHR12046">
    <property type="entry name" value="HISTONE ACETYLTRANSFERASE TYPE B CATALYTIC SUBUNIT"/>
    <property type="match status" value="1"/>
</dbReference>
<reference evidence="7" key="1">
    <citation type="submission" date="2019-03" db="EMBL/GenBank/DDBJ databases">
        <title>Long read genome sequence of the mycoparasitic Pythium oligandrum ATCC 38472 isolated from sugarbeet rhizosphere.</title>
        <authorList>
            <person name="Gaulin E."/>
        </authorList>
    </citation>
    <scope>NUCLEOTIDE SEQUENCE</scope>
    <source>
        <strain evidence="7">ATCC 38472_TT</strain>
    </source>
</reference>
<dbReference type="GO" id="GO:0031509">
    <property type="term" value="P:subtelomeric heterochromatin formation"/>
    <property type="evidence" value="ECO:0007669"/>
    <property type="project" value="InterPro"/>
</dbReference>
<evidence type="ECO:0000256" key="5">
    <source>
        <dbReference type="ARBA" id="ARBA00048017"/>
    </source>
</evidence>
<dbReference type="GO" id="GO:0005634">
    <property type="term" value="C:nucleus"/>
    <property type="evidence" value="ECO:0007669"/>
    <property type="project" value="InterPro"/>
</dbReference>
<dbReference type="InterPro" id="IPR017380">
    <property type="entry name" value="Hist_AcTrfase_B-typ_cat-su"/>
</dbReference>
<keyword evidence="3" id="KW-0808">Transferase</keyword>
<evidence type="ECO:0000256" key="1">
    <source>
        <dbReference type="ARBA" id="ARBA00010543"/>
    </source>
</evidence>
<dbReference type="OrthoDB" id="10253098at2759"/>
<evidence type="ECO:0000256" key="2">
    <source>
        <dbReference type="ARBA" id="ARBA00013184"/>
    </source>
</evidence>
<dbReference type="InterPro" id="IPR037113">
    <property type="entry name" value="Hat1_N_sf"/>
</dbReference>
<feature type="domain" description="Histone acetyl transferase HAT1 N-terminal" evidence="6">
    <location>
        <begin position="24"/>
        <end position="181"/>
    </location>
</feature>
<comment type="caution">
    <text evidence="7">The sequence shown here is derived from an EMBL/GenBank/DDBJ whole genome shotgun (WGS) entry which is preliminary data.</text>
</comment>
<organism evidence="7 8">
    <name type="scientific">Pythium oligandrum</name>
    <name type="common">Mycoparasitic fungus</name>
    <dbReference type="NCBI Taxonomy" id="41045"/>
    <lineage>
        <taxon>Eukaryota</taxon>
        <taxon>Sar</taxon>
        <taxon>Stramenopiles</taxon>
        <taxon>Oomycota</taxon>
        <taxon>Peronosporomycetes</taxon>
        <taxon>Pythiales</taxon>
        <taxon>Pythiaceae</taxon>
        <taxon>Pythium</taxon>
    </lineage>
</organism>
<keyword evidence="8" id="KW-1185">Reference proteome</keyword>
<gene>
    <name evidence="7" type="ORF">Poli38472_006695</name>
</gene>
<dbReference type="Pfam" id="PF10394">
    <property type="entry name" value="Hat1_N"/>
    <property type="match status" value="1"/>
</dbReference>